<organism evidence="2 3">
    <name type="scientific">Anaerofilum hominis</name>
    <dbReference type="NCBI Taxonomy" id="2763016"/>
    <lineage>
        <taxon>Bacteria</taxon>
        <taxon>Bacillati</taxon>
        <taxon>Bacillota</taxon>
        <taxon>Clostridia</taxon>
        <taxon>Eubacteriales</taxon>
        <taxon>Oscillospiraceae</taxon>
        <taxon>Anaerofilum</taxon>
    </lineage>
</organism>
<evidence type="ECO:0000256" key="1">
    <source>
        <dbReference type="SAM" id="MobiDB-lite"/>
    </source>
</evidence>
<feature type="region of interest" description="Disordered" evidence="1">
    <location>
        <begin position="145"/>
        <end position="164"/>
    </location>
</feature>
<keyword evidence="3" id="KW-1185">Reference proteome</keyword>
<dbReference type="EMBL" id="JACONZ010000001">
    <property type="protein sequence ID" value="MBC5580868.1"/>
    <property type="molecule type" value="Genomic_DNA"/>
</dbReference>
<dbReference type="AlphaFoldDB" id="A0A923L191"/>
<feature type="compositionally biased region" description="Basic and acidic residues" evidence="1">
    <location>
        <begin position="41"/>
        <end position="58"/>
    </location>
</feature>
<feature type="compositionally biased region" description="Low complexity" evidence="1">
    <location>
        <begin position="59"/>
        <end position="69"/>
    </location>
</feature>
<feature type="compositionally biased region" description="Basic and acidic residues" evidence="1">
    <location>
        <begin position="8"/>
        <end position="23"/>
    </location>
</feature>
<evidence type="ECO:0000313" key="2">
    <source>
        <dbReference type="EMBL" id="MBC5580868.1"/>
    </source>
</evidence>
<accession>A0A923L191</accession>
<feature type="region of interest" description="Disordered" evidence="1">
    <location>
        <begin position="1"/>
        <end position="29"/>
    </location>
</feature>
<protein>
    <submittedName>
        <fullName evidence="2">Uncharacterized protein</fullName>
    </submittedName>
</protein>
<reference evidence="2" key="1">
    <citation type="submission" date="2020-08" db="EMBL/GenBank/DDBJ databases">
        <title>Genome public.</title>
        <authorList>
            <person name="Liu C."/>
            <person name="Sun Q."/>
        </authorList>
    </citation>
    <scope>NUCLEOTIDE SEQUENCE</scope>
    <source>
        <strain evidence="2">BX8</strain>
    </source>
</reference>
<dbReference type="RefSeq" id="WP_186887190.1">
    <property type="nucleotide sequence ID" value="NZ_JACONZ010000001.1"/>
</dbReference>
<evidence type="ECO:0000313" key="3">
    <source>
        <dbReference type="Proteomes" id="UP000659630"/>
    </source>
</evidence>
<comment type="caution">
    <text evidence="2">The sequence shown here is derived from an EMBL/GenBank/DDBJ whole genome shotgun (WGS) entry which is preliminary data.</text>
</comment>
<name>A0A923L191_9FIRM</name>
<gene>
    <name evidence="2" type="ORF">H8S23_05070</name>
</gene>
<feature type="region of interest" description="Disordered" evidence="1">
    <location>
        <begin position="41"/>
        <end position="79"/>
    </location>
</feature>
<proteinExistence type="predicted"/>
<sequence length="797" mass="87317">MGKMSYRQLERYCGRGDWPTEKKKTARGWGGKLSYEALEEYCGREAKPRPEKPQDKTTGRSGRSSAGSRIKPKTDTTLQQLFTPAQQDDALQLGINGEDQNTGAPPAARSPFVRVQPGTSLPQFGANGPGLGQVQPVTLGVAAAKPGSGQAGPGAGAGDQPARNSAWQQAVEAAAPVYTWQDVLTAANDVTGSQYDTLRRQAKQRGAVYNAVRDFEAAHEDGELLDFYADPSVKLNDIQMQTAKRLVREFEAKYPKTRDYDPINGMDPQAGYQMAAMMRDPQYQSYIQLLNKTDALEAAATGFTEGTGAGQVLDLLGRIGADDEGRAAMDAWKDARGAVRAAGQTQHPVASAAGTMGGKMLEYTAGKQFMGALPGVGNALKQAGNAVNRGLSGLGPAGQATAGFFTPDRVAGLLSDQMLDVAFDTIPETFDNLNRMRRQEEQGVPEKERITGWDVAAGAAQNFGVNALFNLGSEMIPAAIKAIVKKLQGGQAITDAEAAAIKSFYINEHPGTTAFRENLNRPKVPIGPKPENFTDALLKTAADGAEISADPSPRALMPEQSEKQIVRAYHGTPAEFERFALGDQNVGIHFGTEEQAEKRLIQLATDGRIIEADLSYENLKPLKSDEFGEPHHPYRFSERILESGDFTDAEKAYVREHGGKYSYLCRQEKDLAGDLNIAVQRYEHFKRDEYKQQVYELLEQLEWVGTLKKEEQARLEALAKQQLGKELSNEELFYVIMGIENRELEQTFRELGYDGFSYPNEHEGEGISYVVFGDDQIRQLGTRGYSREKKEGRITDE</sequence>
<dbReference type="Proteomes" id="UP000659630">
    <property type="component" value="Unassembled WGS sequence"/>
</dbReference>